<evidence type="ECO:0000313" key="3">
    <source>
        <dbReference type="EMBL" id="TRY62889.1"/>
    </source>
</evidence>
<organism evidence="3 4">
    <name type="scientific">Tigriopus californicus</name>
    <name type="common">Marine copepod</name>
    <dbReference type="NCBI Taxonomy" id="6832"/>
    <lineage>
        <taxon>Eukaryota</taxon>
        <taxon>Metazoa</taxon>
        <taxon>Ecdysozoa</taxon>
        <taxon>Arthropoda</taxon>
        <taxon>Crustacea</taxon>
        <taxon>Multicrustacea</taxon>
        <taxon>Hexanauplia</taxon>
        <taxon>Copepoda</taxon>
        <taxon>Harpacticoida</taxon>
        <taxon>Harpacticidae</taxon>
        <taxon>Tigriopus</taxon>
    </lineage>
</organism>
<dbReference type="AlphaFoldDB" id="A0A553NBZ8"/>
<evidence type="ECO:0008006" key="5">
    <source>
        <dbReference type="Google" id="ProtNLM"/>
    </source>
</evidence>
<feature type="compositionally biased region" description="Polar residues" evidence="1">
    <location>
        <begin position="76"/>
        <end position="87"/>
    </location>
</feature>
<evidence type="ECO:0000313" key="4">
    <source>
        <dbReference type="Proteomes" id="UP000318571"/>
    </source>
</evidence>
<evidence type="ECO:0000256" key="1">
    <source>
        <dbReference type="SAM" id="MobiDB-lite"/>
    </source>
</evidence>
<gene>
    <name evidence="3" type="ORF">TCAL_03883</name>
</gene>
<dbReference type="STRING" id="6832.A0A553NBZ8"/>
<dbReference type="EMBL" id="VCGU01000458">
    <property type="protein sequence ID" value="TRY62889.1"/>
    <property type="molecule type" value="Genomic_DNA"/>
</dbReference>
<feature type="compositionally biased region" description="Polar residues" evidence="1">
    <location>
        <begin position="112"/>
        <end position="127"/>
    </location>
</feature>
<dbReference type="Pfam" id="PF14800">
    <property type="entry name" value="DUF4481"/>
    <property type="match status" value="1"/>
</dbReference>
<feature type="transmembrane region" description="Helical" evidence="2">
    <location>
        <begin position="235"/>
        <end position="253"/>
    </location>
</feature>
<dbReference type="PANTHER" id="PTHR31193:SF1">
    <property type="entry name" value="TRANSMEMBRANE PROTEIN 268"/>
    <property type="match status" value="1"/>
</dbReference>
<feature type="transmembrane region" description="Helical" evidence="2">
    <location>
        <begin position="259"/>
        <end position="282"/>
    </location>
</feature>
<feature type="compositionally biased region" description="Basic and acidic residues" evidence="1">
    <location>
        <begin position="20"/>
        <end position="38"/>
    </location>
</feature>
<keyword evidence="2" id="KW-1133">Transmembrane helix</keyword>
<dbReference type="InterPro" id="IPR028054">
    <property type="entry name" value="DUF4481"/>
</dbReference>
<name>A0A553NBZ8_TIGCA</name>
<feature type="compositionally biased region" description="Low complexity" evidence="1">
    <location>
        <begin position="7"/>
        <end position="17"/>
    </location>
</feature>
<keyword evidence="2" id="KW-0472">Membrane</keyword>
<keyword evidence="4" id="KW-1185">Reference proteome</keyword>
<feature type="compositionally biased region" description="Low complexity" evidence="1">
    <location>
        <begin position="45"/>
        <end position="64"/>
    </location>
</feature>
<dbReference type="PANTHER" id="PTHR31193">
    <property type="entry name" value="TRANSMEMBRANE PROTEIN C9ORF91"/>
    <property type="match status" value="1"/>
</dbReference>
<reference evidence="3 4" key="1">
    <citation type="journal article" date="2018" name="Nat. Ecol. Evol.">
        <title>Genomic signatures of mitonuclear coevolution across populations of Tigriopus californicus.</title>
        <authorList>
            <person name="Barreto F.S."/>
            <person name="Watson E.T."/>
            <person name="Lima T.G."/>
            <person name="Willett C.S."/>
            <person name="Edmands S."/>
            <person name="Li W."/>
            <person name="Burton R.S."/>
        </authorList>
    </citation>
    <scope>NUCLEOTIDE SEQUENCE [LARGE SCALE GENOMIC DNA]</scope>
    <source>
        <strain evidence="3 4">San Diego</strain>
    </source>
</reference>
<dbReference type="OMA" id="CMASINA"/>
<feature type="region of interest" description="Disordered" evidence="1">
    <location>
        <begin position="104"/>
        <end position="145"/>
    </location>
</feature>
<evidence type="ECO:0000256" key="2">
    <source>
        <dbReference type="SAM" id="Phobius"/>
    </source>
</evidence>
<sequence length="471" mass="52919">MSEEARSTGSSPSKSTSWVKFDEGESRGRGVPEAHDSAAAKTTPSHSSSSGVSSVRGSVNSLSSARQLQLDHERQSGQSHVITTQPEGASLDISEIQVVDEQSLRRKASLAPGSSQHKSQASVSNNGHEPPPRVERLSSQSSSMDNVNLNDEQLASAGLRQVPRGKQFENGEVIVTLLPVNERFPWVSPAKFRPELVPEELMAPILTLTVEEYVNTLEKLTTDMRFILYNIMYKRILVIWIATAFIILLALLFSGYQGVELFACGVLWLIMNASAIFVCMWIKLKLNKKLEKCMSSVNAGLQKHKIILGVDDRGKLSCHKVNLCFIYFESSDCIKRLEAILSEKPEDGPPSAQTNGGFDREAYLKDVEQFEDVEVVVAGRNSVKLDRKHERAEKLYLHYIQRWAKDYLRRRLDWMVEDLYGNAEYAANTNPRHLKSALCPCQYIEEHLRNKRVRESLNPCIVTANPCHWCD</sequence>
<protein>
    <recommendedName>
        <fullName evidence="5">Transmembrane protein 268</fullName>
    </recommendedName>
</protein>
<accession>A0A553NBZ8</accession>
<comment type="caution">
    <text evidence="3">The sequence shown here is derived from an EMBL/GenBank/DDBJ whole genome shotgun (WGS) entry which is preliminary data.</text>
</comment>
<keyword evidence="2" id="KW-0812">Transmembrane</keyword>
<proteinExistence type="predicted"/>
<dbReference type="Proteomes" id="UP000318571">
    <property type="component" value="Chromosome 10"/>
</dbReference>
<feature type="region of interest" description="Disordered" evidence="1">
    <location>
        <begin position="1"/>
        <end position="88"/>
    </location>
</feature>